<evidence type="ECO:0000259" key="20">
    <source>
        <dbReference type="SMART" id="SM00892"/>
    </source>
</evidence>
<dbReference type="InterPro" id="IPR001604">
    <property type="entry name" value="Endo_G_ENPP1-like_dom"/>
</dbReference>
<evidence type="ECO:0000256" key="4">
    <source>
        <dbReference type="ARBA" id="ARBA00010052"/>
    </source>
</evidence>
<dbReference type="OrthoDB" id="5418055at2759"/>
<dbReference type="Proteomes" id="UP000019478">
    <property type="component" value="Unassembled WGS sequence"/>
</dbReference>
<comment type="cofactor">
    <cofactor evidence="1">
        <name>Mn(2+)</name>
        <dbReference type="ChEBI" id="CHEBI:29035"/>
    </cofactor>
</comment>
<keyword evidence="11" id="KW-0460">Magnesium</keyword>
<dbReference type="Pfam" id="PF01223">
    <property type="entry name" value="Endonuclease_NS"/>
    <property type="match status" value="1"/>
</dbReference>
<dbReference type="InterPro" id="IPR018524">
    <property type="entry name" value="DNA/RNA_endonuclease_AS"/>
</dbReference>
<keyword evidence="6 17" id="KW-0540">Nuclease</keyword>
<evidence type="ECO:0000256" key="9">
    <source>
        <dbReference type="ARBA" id="ARBA00022792"/>
    </source>
</evidence>
<dbReference type="eggNOG" id="KOG3721">
    <property type="taxonomic scope" value="Eukaryota"/>
</dbReference>
<dbReference type="PROSITE" id="PS01070">
    <property type="entry name" value="NUCLEASE_NON_SPEC"/>
    <property type="match status" value="1"/>
</dbReference>
<dbReference type="GO" id="GO:0006309">
    <property type="term" value="P:apoptotic DNA fragmentation"/>
    <property type="evidence" value="ECO:0007669"/>
    <property type="project" value="TreeGrafter"/>
</dbReference>
<dbReference type="GO" id="GO:0000014">
    <property type="term" value="F:single-stranded DNA endodeoxyribonuclease activity"/>
    <property type="evidence" value="ECO:0007669"/>
    <property type="project" value="TreeGrafter"/>
</dbReference>
<evidence type="ECO:0000256" key="6">
    <source>
        <dbReference type="ARBA" id="ARBA00022722"/>
    </source>
</evidence>
<comment type="cofactor">
    <cofactor evidence="2 17">
        <name>Mg(2+)</name>
        <dbReference type="ChEBI" id="CHEBI:18420"/>
    </cofactor>
</comment>
<dbReference type="GO" id="GO:0005634">
    <property type="term" value="C:nucleus"/>
    <property type="evidence" value="ECO:0007669"/>
    <property type="project" value="UniProtKB-ARBA"/>
</dbReference>
<dbReference type="SMART" id="SM00892">
    <property type="entry name" value="Endonuclease_NS"/>
    <property type="match status" value="1"/>
</dbReference>
<evidence type="ECO:0000256" key="16">
    <source>
        <dbReference type="PIRSR" id="PIRSR640255-2"/>
    </source>
</evidence>
<dbReference type="PANTHER" id="PTHR13966:SF5">
    <property type="entry name" value="ENDONUCLEASE G, MITOCHONDRIAL"/>
    <property type="match status" value="1"/>
</dbReference>
<name>W9YKA0_9EURO</name>
<keyword evidence="10 17" id="KW-0378">Hydrolase</keyword>
<dbReference type="InterPro" id="IPR044929">
    <property type="entry name" value="DNA/RNA_non-sp_Endonuclease_sf"/>
</dbReference>
<feature type="domain" description="ENPP1-3/EXOG-like endonuclease/phosphodiesterase" evidence="19">
    <location>
        <begin position="96"/>
        <end position="311"/>
    </location>
</feature>
<feature type="binding site" evidence="16">
    <location>
        <position position="192"/>
    </location>
    <ligand>
        <name>Mg(2+)</name>
        <dbReference type="ChEBI" id="CHEBI:18420"/>
        <note>catalytic</note>
    </ligand>
</feature>
<dbReference type="GeneID" id="19165653"/>
<evidence type="ECO:0000256" key="7">
    <source>
        <dbReference type="ARBA" id="ARBA00022723"/>
    </source>
</evidence>
<keyword evidence="9" id="KW-0999">Mitochondrion inner membrane</keyword>
<gene>
    <name evidence="21" type="ORF">A1O3_01519</name>
</gene>
<evidence type="ECO:0000259" key="19">
    <source>
        <dbReference type="SMART" id="SM00477"/>
    </source>
</evidence>
<dbReference type="CDD" id="cd00091">
    <property type="entry name" value="NUC"/>
    <property type="match status" value="1"/>
</dbReference>
<feature type="domain" description="DNA/RNA non-specific endonuclease/pyrophosphatase/phosphodiesterase" evidence="20">
    <location>
        <begin position="95"/>
        <end position="311"/>
    </location>
</feature>
<evidence type="ECO:0000256" key="11">
    <source>
        <dbReference type="ARBA" id="ARBA00022842"/>
    </source>
</evidence>
<keyword evidence="8 17" id="KW-0255">Endonuclease</keyword>
<evidence type="ECO:0000256" key="12">
    <source>
        <dbReference type="ARBA" id="ARBA00023128"/>
    </source>
</evidence>
<dbReference type="SMART" id="SM00477">
    <property type="entry name" value="NUC"/>
    <property type="match status" value="1"/>
</dbReference>
<feature type="region of interest" description="Disordered" evidence="18">
    <location>
        <begin position="333"/>
        <end position="356"/>
    </location>
</feature>
<feature type="active site" description="Proton acceptor" evidence="15">
    <location>
        <position position="160"/>
    </location>
</feature>
<keyword evidence="13" id="KW-0472">Membrane</keyword>
<dbReference type="Gene3D" id="3.40.570.10">
    <property type="entry name" value="Extracellular Endonuclease, subunit A"/>
    <property type="match status" value="1"/>
</dbReference>
<dbReference type="RefSeq" id="XP_007729853.1">
    <property type="nucleotide sequence ID" value="XM_007731663.1"/>
</dbReference>
<keyword evidence="14" id="KW-0464">Manganese</keyword>
<dbReference type="STRING" id="1182542.W9YKA0"/>
<accession>W9YKA0</accession>
<keyword evidence="22" id="KW-1185">Reference proteome</keyword>
<dbReference type="HOGENOM" id="CLU_055174_0_2_1"/>
<dbReference type="EMBL" id="AMGY01000001">
    <property type="protein sequence ID" value="EXJ92963.1"/>
    <property type="molecule type" value="Genomic_DNA"/>
</dbReference>
<dbReference type="GO" id="GO:0046872">
    <property type="term" value="F:metal ion binding"/>
    <property type="evidence" value="ECO:0007669"/>
    <property type="project" value="UniProtKB-KW"/>
</dbReference>
<comment type="subcellular location">
    <subcellularLocation>
        <location evidence="3">Mitochondrion inner membrane</location>
    </subcellularLocation>
</comment>
<proteinExistence type="inferred from homology"/>
<evidence type="ECO:0000256" key="18">
    <source>
        <dbReference type="SAM" id="MobiDB-lite"/>
    </source>
</evidence>
<protein>
    <recommendedName>
        <fullName evidence="17">Endonuclease</fullName>
        <ecNumber evidence="17">3.1.30.-</ecNumber>
    </recommendedName>
</protein>
<evidence type="ECO:0000256" key="5">
    <source>
        <dbReference type="ARBA" id="ARBA00011738"/>
    </source>
</evidence>
<organism evidence="21 22">
    <name type="scientific">Capronia epimyces CBS 606.96</name>
    <dbReference type="NCBI Taxonomy" id="1182542"/>
    <lineage>
        <taxon>Eukaryota</taxon>
        <taxon>Fungi</taxon>
        <taxon>Dikarya</taxon>
        <taxon>Ascomycota</taxon>
        <taxon>Pezizomycotina</taxon>
        <taxon>Eurotiomycetes</taxon>
        <taxon>Chaetothyriomycetidae</taxon>
        <taxon>Chaetothyriales</taxon>
        <taxon>Herpotrichiellaceae</taxon>
        <taxon>Capronia</taxon>
    </lineage>
</organism>
<dbReference type="AlphaFoldDB" id="W9YKA0"/>
<evidence type="ECO:0000256" key="13">
    <source>
        <dbReference type="ARBA" id="ARBA00023136"/>
    </source>
</evidence>
<comment type="subunit">
    <text evidence="5">Homodimer.</text>
</comment>
<reference evidence="21 22" key="1">
    <citation type="submission" date="2013-03" db="EMBL/GenBank/DDBJ databases">
        <title>The Genome Sequence of Capronia epimyces CBS 606.96.</title>
        <authorList>
            <consortium name="The Broad Institute Genomics Platform"/>
            <person name="Cuomo C."/>
            <person name="de Hoog S."/>
            <person name="Gorbushina A."/>
            <person name="Walker B."/>
            <person name="Young S.K."/>
            <person name="Zeng Q."/>
            <person name="Gargeya S."/>
            <person name="Fitzgerald M."/>
            <person name="Haas B."/>
            <person name="Abouelleil A."/>
            <person name="Allen A.W."/>
            <person name="Alvarado L."/>
            <person name="Arachchi H.M."/>
            <person name="Berlin A.M."/>
            <person name="Chapman S.B."/>
            <person name="Gainer-Dewar J."/>
            <person name="Goldberg J."/>
            <person name="Griggs A."/>
            <person name="Gujja S."/>
            <person name="Hansen M."/>
            <person name="Howarth C."/>
            <person name="Imamovic A."/>
            <person name="Ireland A."/>
            <person name="Larimer J."/>
            <person name="McCowan C."/>
            <person name="Murphy C."/>
            <person name="Pearson M."/>
            <person name="Poon T.W."/>
            <person name="Priest M."/>
            <person name="Roberts A."/>
            <person name="Saif S."/>
            <person name="Shea T."/>
            <person name="Sisk P."/>
            <person name="Sykes S."/>
            <person name="Wortman J."/>
            <person name="Nusbaum C."/>
            <person name="Birren B."/>
        </authorList>
    </citation>
    <scope>NUCLEOTIDE SEQUENCE [LARGE SCALE GENOMIC DNA]</scope>
    <source>
        <strain evidence="21 22">CBS 606.96</strain>
    </source>
</reference>
<dbReference type="GO" id="GO:0003676">
    <property type="term" value="F:nucleic acid binding"/>
    <property type="evidence" value="ECO:0007669"/>
    <property type="project" value="InterPro"/>
</dbReference>
<evidence type="ECO:0000256" key="14">
    <source>
        <dbReference type="ARBA" id="ARBA00023211"/>
    </source>
</evidence>
<evidence type="ECO:0000313" key="21">
    <source>
        <dbReference type="EMBL" id="EXJ92963.1"/>
    </source>
</evidence>
<evidence type="ECO:0000256" key="1">
    <source>
        <dbReference type="ARBA" id="ARBA00001936"/>
    </source>
</evidence>
<comment type="similarity">
    <text evidence="4 17">Belongs to the DNA/RNA non-specific endonuclease family.</text>
</comment>
<dbReference type="InterPro" id="IPR040255">
    <property type="entry name" value="Non-specific_endonuclease"/>
</dbReference>
<evidence type="ECO:0000256" key="15">
    <source>
        <dbReference type="PIRSR" id="PIRSR640255-1"/>
    </source>
</evidence>
<evidence type="ECO:0000256" key="10">
    <source>
        <dbReference type="ARBA" id="ARBA00022801"/>
    </source>
</evidence>
<evidence type="ECO:0000256" key="2">
    <source>
        <dbReference type="ARBA" id="ARBA00001946"/>
    </source>
</evidence>
<dbReference type="GO" id="GO:0006401">
    <property type="term" value="P:RNA catabolic process"/>
    <property type="evidence" value="ECO:0007669"/>
    <property type="project" value="UniProtKB-ARBA"/>
</dbReference>
<sequence>MPNASLAIVAAASAAAGASVTALLLSRSRQHEPFPAPTRTLTESPSIPVAPVPVPVPVPVAVSAPPAPTTILVHPVDPSGILRYGLPGPIADPLSTPSFLAAFNRATRNPHWVAEHFTAQSLLLNNASRRKSIFFEDPRLPPRFRAKLADYARSGYDRGHQVPAADAKWSQEAMDSTFSLSNMCPQVGEGFNRDYWAHFEDFCRGLVKKYPSVRVVTGPLYLPKRDEKDGKWRVTYEVIGNPPNVAVPTHFFKIIFAEEAADSPSGKVALGAFVLPNAEIPNQKSLSDFEVPIEAVERASGLTFGEKLPAERRKQLCREVKCEIIVREFDRSRQQSGGVGQPSKVAPQIAQAEAKW</sequence>
<evidence type="ECO:0000256" key="3">
    <source>
        <dbReference type="ARBA" id="ARBA00004273"/>
    </source>
</evidence>
<dbReference type="InterPro" id="IPR044925">
    <property type="entry name" value="His-Me_finger_sf"/>
</dbReference>
<comment type="caution">
    <text evidence="21">The sequence shown here is derived from an EMBL/GenBank/DDBJ whole genome shotgun (WGS) entry which is preliminary data.</text>
</comment>
<dbReference type="PANTHER" id="PTHR13966">
    <property type="entry name" value="ENDONUCLEASE RELATED"/>
    <property type="match status" value="1"/>
</dbReference>
<dbReference type="EC" id="3.1.30.-" evidence="17"/>
<evidence type="ECO:0000256" key="8">
    <source>
        <dbReference type="ARBA" id="ARBA00022759"/>
    </source>
</evidence>
<keyword evidence="7 16" id="KW-0479">Metal-binding</keyword>
<keyword evidence="12" id="KW-0496">Mitochondrion</keyword>
<dbReference type="InterPro" id="IPR020821">
    <property type="entry name" value="ENPP1-3/EXOG-like_nuc-like"/>
</dbReference>
<evidence type="ECO:0000313" key="22">
    <source>
        <dbReference type="Proteomes" id="UP000019478"/>
    </source>
</evidence>
<evidence type="ECO:0000256" key="17">
    <source>
        <dbReference type="RuleBase" id="RU366055"/>
    </source>
</evidence>
<dbReference type="GO" id="GO:0004521">
    <property type="term" value="F:RNA endonuclease activity"/>
    <property type="evidence" value="ECO:0007669"/>
    <property type="project" value="TreeGrafter"/>
</dbReference>
<dbReference type="FunFam" id="3.40.570.10:FF:000004">
    <property type="entry name" value="Nuclease 1, mitochondrial"/>
    <property type="match status" value="1"/>
</dbReference>
<dbReference type="SUPFAM" id="SSF54060">
    <property type="entry name" value="His-Me finger endonucleases"/>
    <property type="match status" value="1"/>
</dbReference>
<dbReference type="GO" id="GO:0005743">
    <property type="term" value="C:mitochondrial inner membrane"/>
    <property type="evidence" value="ECO:0007669"/>
    <property type="project" value="UniProtKB-SubCell"/>
</dbReference>